<reference evidence="6" key="2">
    <citation type="journal article" date="2018" name="Nat. Microbiol.">
        <title>Leveraging single-cell genomics to expand the fungal tree of life.</title>
        <authorList>
            <person name="Ahrendt S.R."/>
            <person name="Quandt C.A."/>
            <person name="Ciobanu D."/>
            <person name="Clum A."/>
            <person name="Salamov A."/>
            <person name="Andreopoulos B."/>
            <person name="Cheng J.F."/>
            <person name="Woyke T."/>
            <person name="Pelin A."/>
            <person name="Henrissat B."/>
            <person name="Reynolds N.K."/>
            <person name="Benny G.L."/>
            <person name="Smith M.E."/>
            <person name="James T.Y."/>
            <person name="Grigoriev I.V."/>
        </authorList>
    </citation>
    <scope>NUCLEOTIDE SEQUENCE [LARGE SCALE GENOMIC DNA]</scope>
    <source>
        <strain evidence="6">CSF55</strain>
    </source>
</reference>
<dbReference type="EMBL" id="ML005989">
    <property type="protein sequence ID" value="RKP17169.1"/>
    <property type="molecule type" value="Genomic_DNA"/>
</dbReference>
<keyword evidence="2" id="KW-1133">Transmembrane helix</keyword>
<sequence>MIRIIFKKTTQLGTPEFPIFVREGNSRNFTLVSDGMLCGDNEMLFHVKTRSDVVAVYDWSKSSYVHLNKTGCNSNFIFYSVGRDSEVFDGVKGIDRRGIEHRDVGERKSSKNNLKKRIKEEKLPVREEVSESKSDWKADNFINVKDSLENIRFKDTSNQVHFQDSLKNADLKHPHSFDVKQSSEEFDIRSVLASETNSRDNKIFEWPPTTNKIVIKPTTEHEMDNESEILHKGQNFRTSLWKGESIKEIEDHETTEIAVDDHGDDGFDWPPVNDTMSRKLKSKAVKVSEEIHVISLNVSASDSPIFPIDWPPELIKEEEISDVVENEKHSHEFHENDGHDNQGQQVVSETLSRDTPTSTDKSSFREKVSDSVINTIGVEAHNLRNKSKMSDSLSAPKIVDSQSNDWAIIVCALFLLILFTLTLSSIRYFKRGKANLTPKQSFVIMNNETDESPVLYQIQE</sequence>
<dbReference type="Proteomes" id="UP000281549">
    <property type="component" value="Unassembled WGS sequence"/>
</dbReference>
<keyword evidence="2" id="KW-0812">Transmembrane</keyword>
<reference evidence="4" key="3">
    <citation type="submission" date="2018-08" db="EMBL/GenBank/DDBJ databases">
        <title>Leveraging single-cell genomics to expand the Fungal Tree of Life.</title>
        <authorList>
            <consortium name="DOE Joint Genome Institute"/>
            <person name="Ahrendt S.R."/>
            <person name="Quandt C.A."/>
            <person name="Ciobanu D."/>
            <person name="Clum A."/>
            <person name="Salamov A."/>
            <person name="Andreopoulos B."/>
            <person name="Cheng J.-F."/>
            <person name="Woyke T."/>
            <person name="Pelin A."/>
            <person name="Henrissat B."/>
            <person name="Reynolds N."/>
            <person name="Benny G.L."/>
            <person name="Smith M.E."/>
            <person name="James T.Y."/>
            <person name="Grigoriev I.V."/>
        </authorList>
    </citation>
    <scope>NUCLEOTIDE SEQUENCE</scope>
    <source>
        <strain evidence="4">CSF55</strain>
    </source>
</reference>
<evidence type="ECO:0000313" key="6">
    <source>
        <dbReference type="Proteomes" id="UP000281549"/>
    </source>
</evidence>
<feature type="region of interest" description="Disordered" evidence="1">
    <location>
        <begin position="329"/>
        <end position="364"/>
    </location>
</feature>
<keyword evidence="5" id="KW-1185">Reference proteome</keyword>
<feature type="compositionally biased region" description="Basic and acidic residues" evidence="1">
    <location>
        <begin position="329"/>
        <end position="340"/>
    </location>
</feature>
<evidence type="ECO:0000313" key="3">
    <source>
        <dbReference type="EMBL" id="EPZ32921.1"/>
    </source>
</evidence>
<keyword evidence="2" id="KW-0472">Membrane</keyword>
<dbReference type="HOGENOM" id="CLU_594667_0_0_1"/>
<evidence type="ECO:0000256" key="1">
    <source>
        <dbReference type="SAM" id="MobiDB-lite"/>
    </source>
</evidence>
<evidence type="ECO:0000313" key="5">
    <source>
        <dbReference type="Proteomes" id="UP000030755"/>
    </source>
</evidence>
<dbReference type="AlphaFoldDB" id="A0A075ARK4"/>
<name>A0A075ARK4_ROZAC</name>
<accession>A0A075ARK4</accession>
<organism evidence="3 5">
    <name type="scientific">Rozella allomycis (strain CSF55)</name>
    <dbReference type="NCBI Taxonomy" id="988480"/>
    <lineage>
        <taxon>Eukaryota</taxon>
        <taxon>Fungi</taxon>
        <taxon>Fungi incertae sedis</taxon>
        <taxon>Cryptomycota</taxon>
        <taxon>Cryptomycota incertae sedis</taxon>
        <taxon>Rozella</taxon>
    </lineage>
</organism>
<feature type="transmembrane region" description="Helical" evidence="2">
    <location>
        <begin position="406"/>
        <end position="429"/>
    </location>
</feature>
<protein>
    <submittedName>
        <fullName evidence="3">Uncharacterized protein</fullName>
    </submittedName>
</protein>
<dbReference type="EMBL" id="KE561096">
    <property type="protein sequence ID" value="EPZ32921.1"/>
    <property type="molecule type" value="Genomic_DNA"/>
</dbReference>
<dbReference type="Proteomes" id="UP000030755">
    <property type="component" value="Unassembled WGS sequence"/>
</dbReference>
<gene>
    <name evidence="3" type="ORF">O9G_002839</name>
    <name evidence="4" type="ORF">ROZALSC1DRAFT_31002</name>
</gene>
<reference evidence="3 5" key="1">
    <citation type="journal article" date="2013" name="Curr. Biol.">
        <title>Shared signatures of parasitism and phylogenomics unite Cryptomycota and microsporidia.</title>
        <authorList>
            <person name="James T.Y."/>
            <person name="Pelin A."/>
            <person name="Bonen L."/>
            <person name="Ahrendt S."/>
            <person name="Sain D."/>
            <person name="Corradi N."/>
            <person name="Stajich J.E."/>
        </authorList>
    </citation>
    <scope>NUCLEOTIDE SEQUENCE [LARGE SCALE GENOMIC DNA]</scope>
    <source>
        <strain evidence="3 5">CSF55</strain>
        <strain evidence="3 5">CSF55</strain>
    </source>
</reference>
<evidence type="ECO:0000313" key="4">
    <source>
        <dbReference type="EMBL" id="RKP17169.1"/>
    </source>
</evidence>
<feature type="compositionally biased region" description="Polar residues" evidence="1">
    <location>
        <begin position="341"/>
        <end position="361"/>
    </location>
</feature>
<proteinExistence type="predicted"/>
<evidence type="ECO:0000256" key="2">
    <source>
        <dbReference type="SAM" id="Phobius"/>
    </source>
</evidence>